<sequence length="110" mass="12347">MQLVLPLLPLNQPALRWENVTVSGVLRISCKISPRSGMSAKTHTKRSHSLTEELRVWIRKNNADAFYSVAEVQLPSDKPNSVLCTDQGLINSNVAFLFTTKNSRLLFLSH</sequence>
<comment type="caution">
    <text evidence="1">The sequence shown here is derived from an EMBL/GenBank/DDBJ whole genome shotgun (WGS) entry which is preliminary data.</text>
</comment>
<keyword evidence="2" id="KW-1185">Reference proteome</keyword>
<dbReference type="AlphaFoldDB" id="A0A4Y2T1N6"/>
<reference evidence="1 2" key="1">
    <citation type="journal article" date="2019" name="Sci. Rep.">
        <title>Orb-weaving spider Araneus ventricosus genome elucidates the spidroin gene catalogue.</title>
        <authorList>
            <person name="Kono N."/>
            <person name="Nakamura H."/>
            <person name="Ohtoshi R."/>
            <person name="Moran D.A.P."/>
            <person name="Shinohara A."/>
            <person name="Yoshida Y."/>
            <person name="Fujiwara M."/>
            <person name="Mori M."/>
            <person name="Tomita M."/>
            <person name="Arakawa K."/>
        </authorList>
    </citation>
    <scope>NUCLEOTIDE SEQUENCE [LARGE SCALE GENOMIC DNA]</scope>
</reference>
<proteinExistence type="predicted"/>
<name>A0A4Y2T1N6_ARAVE</name>
<organism evidence="1 2">
    <name type="scientific">Araneus ventricosus</name>
    <name type="common">Orbweaver spider</name>
    <name type="synonym">Epeira ventricosa</name>
    <dbReference type="NCBI Taxonomy" id="182803"/>
    <lineage>
        <taxon>Eukaryota</taxon>
        <taxon>Metazoa</taxon>
        <taxon>Ecdysozoa</taxon>
        <taxon>Arthropoda</taxon>
        <taxon>Chelicerata</taxon>
        <taxon>Arachnida</taxon>
        <taxon>Araneae</taxon>
        <taxon>Araneomorphae</taxon>
        <taxon>Entelegynae</taxon>
        <taxon>Araneoidea</taxon>
        <taxon>Araneidae</taxon>
        <taxon>Araneus</taxon>
    </lineage>
</organism>
<protein>
    <submittedName>
        <fullName evidence="1">Uncharacterized protein</fullName>
    </submittedName>
</protein>
<gene>
    <name evidence="1" type="ORF">AVEN_273493_1</name>
</gene>
<evidence type="ECO:0000313" key="1">
    <source>
        <dbReference type="EMBL" id="GBN93065.1"/>
    </source>
</evidence>
<dbReference type="Proteomes" id="UP000499080">
    <property type="component" value="Unassembled WGS sequence"/>
</dbReference>
<accession>A0A4Y2T1N6</accession>
<dbReference type="EMBL" id="BGPR01024751">
    <property type="protein sequence ID" value="GBN93065.1"/>
    <property type="molecule type" value="Genomic_DNA"/>
</dbReference>
<evidence type="ECO:0000313" key="2">
    <source>
        <dbReference type="Proteomes" id="UP000499080"/>
    </source>
</evidence>